<comment type="caution">
    <text evidence="10">The sequence shown here is derived from an EMBL/GenBank/DDBJ whole genome shotgun (WGS) entry which is preliminary data.</text>
</comment>
<dbReference type="GO" id="GO:0016020">
    <property type="term" value="C:membrane"/>
    <property type="evidence" value="ECO:0007669"/>
    <property type="project" value="UniProtKB-SubCell"/>
</dbReference>
<evidence type="ECO:0000256" key="7">
    <source>
        <dbReference type="ARBA" id="ARBA00023288"/>
    </source>
</evidence>
<dbReference type="RefSeq" id="WP_326121997.1">
    <property type="nucleotide sequence ID" value="NZ_JARSFG010000005.1"/>
</dbReference>
<proteinExistence type="inferred from homology"/>
<name>A0AAW9NG73_9BACL</name>
<reference evidence="10 11" key="1">
    <citation type="submission" date="2023-03" db="EMBL/GenBank/DDBJ databases">
        <title>Bacillus Genome Sequencing.</title>
        <authorList>
            <person name="Dunlap C."/>
        </authorList>
    </citation>
    <scope>NUCLEOTIDE SEQUENCE [LARGE SCALE GENOMIC DNA]</scope>
    <source>
        <strain evidence="10 11">B-59205</strain>
    </source>
</reference>
<dbReference type="InterPro" id="IPR008844">
    <property type="entry name" value="Spore_GerAC-like"/>
</dbReference>
<evidence type="ECO:0000256" key="3">
    <source>
        <dbReference type="ARBA" id="ARBA00022544"/>
    </source>
</evidence>
<comment type="similarity">
    <text evidence="2">Belongs to the GerABKC lipoprotein family.</text>
</comment>
<evidence type="ECO:0000256" key="4">
    <source>
        <dbReference type="ARBA" id="ARBA00022729"/>
    </source>
</evidence>
<organism evidence="10 11">
    <name type="scientific">Metasolibacillus meyeri</name>
    <dbReference type="NCBI Taxonomy" id="1071052"/>
    <lineage>
        <taxon>Bacteria</taxon>
        <taxon>Bacillati</taxon>
        <taxon>Bacillota</taxon>
        <taxon>Bacilli</taxon>
        <taxon>Bacillales</taxon>
        <taxon>Caryophanaceae</taxon>
        <taxon>Metasolibacillus</taxon>
    </lineage>
</organism>
<evidence type="ECO:0000256" key="1">
    <source>
        <dbReference type="ARBA" id="ARBA00004635"/>
    </source>
</evidence>
<dbReference type="Pfam" id="PF05504">
    <property type="entry name" value="Spore_GerAC"/>
    <property type="match status" value="1"/>
</dbReference>
<dbReference type="Gene3D" id="3.30.300.210">
    <property type="entry name" value="Nutrient germinant receptor protein C, domain 3"/>
    <property type="match status" value="1"/>
</dbReference>
<accession>A0AAW9NG73</accession>
<comment type="subcellular location">
    <subcellularLocation>
        <location evidence="1">Membrane</location>
        <topology evidence="1">Lipid-anchor</topology>
    </subcellularLocation>
</comment>
<dbReference type="InterPro" id="IPR057336">
    <property type="entry name" value="GerAC_N"/>
</dbReference>
<keyword evidence="4" id="KW-0732">Signal</keyword>
<dbReference type="AlphaFoldDB" id="A0AAW9NG73"/>
<dbReference type="PANTHER" id="PTHR35789:SF1">
    <property type="entry name" value="SPORE GERMINATION PROTEIN B3"/>
    <property type="match status" value="1"/>
</dbReference>
<evidence type="ECO:0000259" key="8">
    <source>
        <dbReference type="Pfam" id="PF05504"/>
    </source>
</evidence>
<evidence type="ECO:0000256" key="2">
    <source>
        <dbReference type="ARBA" id="ARBA00007886"/>
    </source>
</evidence>
<keyword evidence="3" id="KW-0309">Germination</keyword>
<dbReference type="PANTHER" id="PTHR35789">
    <property type="entry name" value="SPORE GERMINATION PROTEIN B3"/>
    <property type="match status" value="1"/>
</dbReference>
<dbReference type="EMBL" id="JARSFG010000005">
    <property type="protein sequence ID" value="MEC1177589.1"/>
    <property type="molecule type" value="Genomic_DNA"/>
</dbReference>
<dbReference type="InterPro" id="IPR046953">
    <property type="entry name" value="Spore_GerAC-like_C"/>
</dbReference>
<dbReference type="Proteomes" id="UP001344888">
    <property type="component" value="Unassembled WGS sequence"/>
</dbReference>
<dbReference type="InterPro" id="IPR038501">
    <property type="entry name" value="Spore_GerAC_C_sf"/>
</dbReference>
<keyword evidence="6" id="KW-0564">Palmitate</keyword>
<keyword evidence="7" id="KW-0449">Lipoprotein</keyword>
<protein>
    <submittedName>
        <fullName evidence="10">Ger(X)C family spore germination protein</fullName>
    </submittedName>
</protein>
<dbReference type="PROSITE" id="PS51257">
    <property type="entry name" value="PROKAR_LIPOPROTEIN"/>
    <property type="match status" value="1"/>
</dbReference>
<evidence type="ECO:0000313" key="11">
    <source>
        <dbReference type="Proteomes" id="UP001344888"/>
    </source>
</evidence>
<dbReference type="GO" id="GO:0009847">
    <property type="term" value="P:spore germination"/>
    <property type="evidence" value="ECO:0007669"/>
    <property type="project" value="InterPro"/>
</dbReference>
<gene>
    <name evidence="10" type="ORF">P9B03_03760</name>
</gene>
<feature type="domain" description="Spore germination protein N-terminal" evidence="9">
    <location>
        <begin position="20"/>
        <end position="194"/>
    </location>
</feature>
<dbReference type="NCBIfam" id="TIGR02887">
    <property type="entry name" value="spore_ger_x_C"/>
    <property type="match status" value="1"/>
</dbReference>
<evidence type="ECO:0000256" key="6">
    <source>
        <dbReference type="ARBA" id="ARBA00023139"/>
    </source>
</evidence>
<keyword evidence="5" id="KW-0472">Membrane</keyword>
<dbReference type="Pfam" id="PF25198">
    <property type="entry name" value="Spore_GerAC_N"/>
    <property type="match status" value="1"/>
</dbReference>
<feature type="domain" description="Spore germination GerAC-like C-terminal" evidence="8">
    <location>
        <begin position="214"/>
        <end position="350"/>
    </location>
</feature>
<keyword evidence="11" id="KW-1185">Reference proteome</keyword>
<evidence type="ECO:0000313" key="10">
    <source>
        <dbReference type="EMBL" id="MEC1177589.1"/>
    </source>
</evidence>
<evidence type="ECO:0000256" key="5">
    <source>
        <dbReference type="ARBA" id="ARBA00023136"/>
    </source>
</evidence>
<evidence type="ECO:0000259" key="9">
    <source>
        <dbReference type="Pfam" id="PF25198"/>
    </source>
</evidence>
<sequence>MKKSLCFFVFCSLLLASCWDNNEPERMLYIHGVGVDYKDGQFEIYAQLLDFSNIAKSDQPSTDAIQTEVGHATGRTIDEAAVNLYRAVDQRILWGHLSYVVFSKQLLESAQVEQVIDSFVRYRETRYTMWVYTSDEPLGELLLVTPILNKGMTFSRMADPLNSYQQDSFIEPINLRKLLIHLDEPGHEVNVPLVVSGDKWETPKGVDPVYEIQGISAITKSQLKGSLFDGDAEGLRWMSNDTARAQITLKDDGDQKSYTTIIVDKVKRKITPIEEGGQLRFDISIEVDITTSGRDGREGEEKLKKEITGQIKKEVERTYAKSLEQDMDVYRLSEQAYRQKLKAWQRLNDNGRIHLTEQSIRKLDVSINKIKTERTTRN</sequence>